<organism evidence="1 2">
    <name type="scientific">Candidatus Magasanikbacteria bacterium RIFOXYA2_FULL_44_8</name>
    <dbReference type="NCBI Taxonomy" id="1798696"/>
    <lineage>
        <taxon>Bacteria</taxon>
        <taxon>Candidatus Magasanikiibacteriota</taxon>
    </lineage>
</organism>
<sequence length="116" mass="12933">MVCYECTGNFGGTTRHFVAIQVANTDEEIPTTEAFARAITQKGGRVVDQTDVGFIDDAYYNLPQSVRDRFRLIMNLNAYPEGGGEIFLSLNWGGGRTWLHPSYQVCSSDLIFVCVQ</sequence>
<dbReference type="Proteomes" id="UP000177803">
    <property type="component" value="Unassembled WGS sequence"/>
</dbReference>
<dbReference type="EMBL" id="MFQR01000011">
    <property type="protein sequence ID" value="OGH84632.1"/>
    <property type="molecule type" value="Genomic_DNA"/>
</dbReference>
<evidence type="ECO:0000313" key="2">
    <source>
        <dbReference type="Proteomes" id="UP000177803"/>
    </source>
</evidence>
<evidence type="ECO:0000313" key="1">
    <source>
        <dbReference type="EMBL" id="OGH84632.1"/>
    </source>
</evidence>
<gene>
    <name evidence="1" type="ORF">A2261_01990</name>
</gene>
<protein>
    <submittedName>
        <fullName evidence="1">Uncharacterized protein</fullName>
    </submittedName>
</protein>
<name>A0A1F6NL24_9BACT</name>
<accession>A0A1F6NL24</accession>
<reference evidence="1 2" key="1">
    <citation type="journal article" date="2016" name="Nat. Commun.">
        <title>Thousands of microbial genomes shed light on interconnected biogeochemical processes in an aquifer system.</title>
        <authorList>
            <person name="Anantharaman K."/>
            <person name="Brown C.T."/>
            <person name="Hug L.A."/>
            <person name="Sharon I."/>
            <person name="Castelle C.J."/>
            <person name="Probst A.J."/>
            <person name="Thomas B.C."/>
            <person name="Singh A."/>
            <person name="Wilkins M.J."/>
            <person name="Karaoz U."/>
            <person name="Brodie E.L."/>
            <person name="Williams K.H."/>
            <person name="Hubbard S.S."/>
            <person name="Banfield J.F."/>
        </authorList>
    </citation>
    <scope>NUCLEOTIDE SEQUENCE [LARGE SCALE GENOMIC DNA]</scope>
</reference>
<dbReference type="AlphaFoldDB" id="A0A1F6NL24"/>
<comment type="caution">
    <text evidence="1">The sequence shown here is derived from an EMBL/GenBank/DDBJ whole genome shotgun (WGS) entry which is preliminary data.</text>
</comment>
<proteinExistence type="predicted"/>